<keyword evidence="2" id="KW-0812">Transmembrane</keyword>
<sequence length="378" mass="42780">MDLLRRDYGDVNQQYTTNLPSESTEYMKIHFSIIISVFVFITIIGAILYMYRRKLKKIKSLTKNLNHSTSISQPTNTDEGIYNSLDYYTNNYASSYSDNKSSIYPSDASSYDDNKSSVYPSDKIIISQLDPVHENEKENENEPELKSSESPVSTISKGNRNYFVYAKSGKDKNDINSMILSEKNNKKSNNFSSSIRRSKKKSKVNFSQILSSIISPSDTIYDDEKADILANTTTSIIPPVSSLPSNKCIQPKEILHGPQMTESHLIRQYSDASDATITTVTSDATDFSDATIIDDNPILEMIKEGDLEMTKEGYLEMTKEGDLEMIKGVDLNNKIIITETKEVVLDMLPVNENDNDSNLKYSYSRESDIVNKYFYMAS</sequence>
<dbReference type="VEuPathDB" id="FungiDB:RhiirFUN_010016"/>
<keyword evidence="2" id="KW-0472">Membrane</keyword>
<dbReference type="VEuPathDB" id="FungiDB:RhiirA1_463667"/>
<keyword evidence="2" id="KW-1133">Transmembrane helix</keyword>
<dbReference type="EMBL" id="LLXI01000389">
    <property type="protein sequence ID" value="PKY45497.1"/>
    <property type="molecule type" value="Genomic_DNA"/>
</dbReference>
<protein>
    <submittedName>
        <fullName evidence="3">Uncharacterized protein</fullName>
    </submittedName>
</protein>
<evidence type="ECO:0000256" key="1">
    <source>
        <dbReference type="SAM" id="MobiDB-lite"/>
    </source>
</evidence>
<accession>A0A2I1GFU7</accession>
<dbReference type="VEuPathDB" id="FungiDB:FUN_006224"/>
<feature type="transmembrane region" description="Helical" evidence="2">
    <location>
        <begin position="29"/>
        <end position="51"/>
    </location>
</feature>
<dbReference type="Proteomes" id="UP000234323">
    <property type="component" value="Unassembled WGS sequence"/>
</dbReference>
<comment type="caution">
    <text evidence="3">The sequence shown here is derived from an EMBL/GenBank/DDBJ whole genome shotgun (WGS) entry which is preliminary data.</text>
</comment>
<feature type="region of interest" description="Disordered" evidence="1">
    <location>
        <begin position="130"/>
        <end position="153"/>
    </location>
</feature>
<name>A0A2I1GFU7_9GLOM</name>
<organism evidence="3 4">
    <name type="scientific">Rhizophagus irregularis</name>
    <dbReference type="NCBI Taxonomy" id="588596"/>
    <lineage>
        <taxon>Eukaryota</taxon>
        <taxon>Fungi</taxon>
        <taxon>Fungi incertae sedis</taxon>
        <taxon>Mucoromycota</taxon>
        <taxon>Glomeromycotina</taxon>
        <taxon>Glomeromycetes</taxon>
        <taxon>Glomerales</taxon>
        <taxon>Glomeraceae</taxon>
        <taxon>Rhizophagus</taxon>
    </lineage>
</organism>
<evidence type="ECO:0000256" key="2">
    <source>
        <dbReference type="SAM" id="Phobius"/>
    </source>
</evidence>
<gene>
    <name evidence="3" type="ORF">RhiirA4_542652</name>
</gene>
<proteinExistence type="predicted"/>
<feature type="compositionally biased region" description="Basic and acidic residues" evidence="1">
    <location>
        <begin position="131"/>
        <end position="147"/>
    </location>
</feature>
<keyword evidence="4" id="KW-1185">Reference proteome</keyword>
<evidence type="ECO:0000313" key="4">
    <source>
        <dbReference type="Proteomes" id="UP000234323"/>
    </source>
</evidence>
<evidence type="ECO:0000313" key="3">
    <source>
        <dbReference type="EMBL" id="PKY45497.1"/>
    </source>
</evidence>
<reference evidence="3 4" key="1">
    <citation type="submission" date="2015-10" db="EMBL/GenBank/DDBJ databases">
        <title>Genome analyses suggest a sexual origin of heterokaryosis in a supposedly ancient asexual fungus.</title>
        <authorList>
            <person name="Ropars J."/>
            <person name="Sedzielewska K."/>
            <person name="Noel J."/>
            <person name="Charron P."/>
            <person name="Farinelli L."/>
            <person name="Marton T."/>
            <person name="Kruger M."/>
            <person name="Pelin A."/>
            <person name="Brachmann A."/>
            <person name="Corradi N."/>
        </authorList>
    </citation>
    <scope>NUCLEOTIDE SEQUENCE [LARGE SCALE GENOMIC DNA]</scope>
    <source>
        <strain evidence="3 4">A4</strain>
    </source>
</reference>
<dbReference type="AlphaFoldDB" id="A0A2I1GFU7"/>